<sequence length="67" mass="7053">TGCNTEHPDLKDRVIETKNFVKDEDANDNNGHGTATASNAGGKTYGAAKQAKLICVKALNKDGKGSY</sequence>
<evidence type="ECO:0000256" key="4">
    <source>
        <dbReference type="PROSITE-ProRule" id="PRU01240"/>
    </source>
</evidence>
<dbReference type="Proteomes" id="UP000288716">
    <property type="component" value="Unassembled WGS sequence"/>
</dbReference>
<feature type="non-terminal residue" evidence="7">
    <location>
        <position position="1"/>
    </location>
</feature>
<dbReference type="STRING" id="299467.A0A443QCF7"/>
<feature type="domain" description="Peptidase S8/S53" evidence="6">
    <location>
        <begin position="1"/>
        <end position="65"/>
    </location>
</feature>
<dbReference type="AlphaFoldDB" id="A0A443QCF7"/>
<comment type="caution">
    <text evidence="4">Lacks conserved residue(s) required for the propagation of feature annotation.</text>
</comment>
<organism evidence="7 8">
    <name type="scientific">Leptotrombidium deliense</name>
    <dbReference type="NCBI Taxonomy" id="299467"/>
    <lineage>
        <taxon>Eukaryota</taxon>
        <taxon>Metazoa</taxon>
        <taxon>Ecdysozoa</taxon>
        <taxon>Arthropoda</taxon>
        <taxon>Chelicerata</taxon>
        <taxon>Arachnida</taxon>
        <taxon>Acari</taxon>
        <taxon>Acariformes</taxon>
        <taxon>Trombidiformes</taxon>
        <taxon>Prostigmata</taxon>
        <taxon>Anystina</taxon>
        <taxon>Parasitengona</taxon>
        <taxon>Trombiculoidea</taxon>
        <taxon>Trombiculidae</taxon>
        <taxon>Leptotrombidium</taxon>
    </lineage>
</organism>
<dbReference type="InterPro" id="IPR000209">
    <property type="entry name" value="Peptidase_S8/S53_dom"/>
</dbReference>
<dbReference type="Pfam" id="PF00082">
    <property type="entry name" value="Peptidase_S8"/>
    <property type="match status" value="1"/>
</dbReference>
<dbReference type="PROSITE" id="PS51892">
    <property type="entry name" value="SUBTILASE"/>
    <property type="match status" value="1"/>
</dbReference>
<dbReference type="EMBL" id="NCKV01059232">
    <property type="protein sequence ID" value="RWS00687.1"/>
    <property type="molecule type" value="Genomic_DNA"/>
</dbReference>
<evidence type="ECO:0000256" key="1">
    <source>
        <dbReference type="ARBA" id="ARBA00011073"/>
    </source>
</evidence>
<keyword evidence="3" id="KW-0720">Serine protease</keyword>
<protein>
    <submittedName>
        <fullName evidence="7">Serine protease-like protein</fullName>
    </submittedName>
</protein>
<feature type="compositionally biased region" description="Polar residues" evidence="5">
    <location>
        <begin position="28"/>
        <end position="41"/>
    </location>
</feature>
<evidence type="ECO:0000313" key="8">
    <source>
        <dbReference type="Proteomes" id="UP000288716"/>
    </source>
</evidence>
<evidence type="ECO:0000256" key="3">
    <source>
        <dbReference type="ARBA" id="ARBA00022825"/>
    </source>
</evidence>
<keyword evidence="8" id="KW-1185">Reference proteome</keyword>
<evidence type="ECO:0000256" key="2">
    <source>
        <dbReference type="ARBA" id="ARBA00022670"/>
    </source>
</evidence>
<dbReference type="InterPro" id="IPR036852">
    <property type="entry name" value="Peptidase_S8/S53_dom_sf"/>
</dbReference>
<dbReference type="PANTHER" id="PTHR43806:SF13">
    <property type="entry name" value="SUBTILASE-TYPE PROTEINASE RRT12"/>
    <property type="match status" value="1"/>
</dbReference>
<dbReference type="GO" id="GO:0006508">
    <property type="term" value="P:proteolysis"/>
    <property type="evidence" value="ECO:0007669"/>
    <property type="project" value="UniProtKB-KW"/>
</dbReference>
<comment type="similarity">
    <text evidence="1 4">Belongs to the peptidase S8 family.</text>
</comment>
<evidence type="ECO:0000259" key="6">
    <source>
        <dbReference type="Pfam" id="PF00082"/>
    </source>
</evidence>
<dbReference type="SUPFAM" id="SSF52743">
    <property type="entry name" value="Subtilisin-like"/>
    <property type="match status" value="1"/>
</dbReference>
<keyword evidence="2 7" id="KW-0645">Protease</keyword>
<dbReference type="GO" id="GO:0004252">
    <property type="term" value="F:serine-type endopeptidase activity"/>
    <property type="evidence" value="ECO:0007669"/>
    <property type="project" value="InterPro"/>
</dbReference>
<dbReference type="PANTHER" id="PTHR43806">
    <property type="entry name" value="PEPTIDASE S8"/>
    <property type="match status" value="1"/>
</dbReference>
<dbReference type="VEuPathDB" id="VectorBase:LDEU014447"/>
<feature type="non-terminal residue" evidence="7">
    <location>
        <position position="67"/>
    </location>
</feature>
<evidence type="ECO:0000256" key="5">
    <source>
        <dbReference type="SAM" id="MobiDB-lite"/>
    </source>
</evidence>
<feature type="region of interest" description="Disordered" evidence="5">
    <location>
        <begin position="23"/>
        <end position="42"/>
    </location>
</feature>
<dbReference type="Gene3D" id="3.40.50.200">
    <property type="entry name" value="Peptidase S8/S53 domain"/>
    <property type="match status" value="1"/>
</dbReference>
<gene>
    <name evidence="7" type="ORF">B4U80_12645</name>
</gene>
<dbReference type="InterPro" id="IPR050131">
    <property type="entry name" value="Peptidase_S8_subtilisin-like"/>
</dbReference>
<proteinExistence type="inferred from homology"/>
<comment type="caution">
    <text evidence="7">The sequence shown here is derived from an EMBL/GenBank/DDBJ whole genome shotgun (WGS) entry which is preliminary data.</text>
</comment>
<dbReference type="GO" id="GO:0005615">
    <property type="term" value="C:extracellular space"/>
    <property type="evidence" value="ECO:0007669"/>
    <property type="project" value="TreeGrafter"/>
</dbReference>
<dbReference type="OrthoDB" id="206201at2759"/>
<accession>A0A443QCF7</accession>
<evidence type="ECO:0000313" key="7">
    <source>
        <dbReference type="EMBL" id="RWS00687.1"/>
    </source>
</evidence>
<keyword evidence="3" id="KW-0378">Hydrolase</keyword>
<name>A0A443QCF7_9ACAR</name>
<reference evidence="7 8" key="1">
    <citation type="journal article" date="2018" name="Gigascience">
        <title>Genomes of trombidid mites reveal novel predicted allergens and laterally-transferred genes associated with secondary metabolism.</title>
        <authorList>
            <person name="Dong X."/>
            <person name="Chaisiri K."/>
            <person name="Xia D."/>
            <person name="Armstrong S.D."/>
            <person name="Fang Y."/>
            <person name="Donnelly M.J."/>
            <person name="Kadowaki T."/>
            <person name="McGarry J.W."/>
            <person name="Darby A.C."/>
            <person name="Makepeace B.L."/>
        </authorList>
    </citation>
    <scope>NUCLEOTIDE SEQUENCE [LARGE SCALE GENOMIC DNA]</scope>
    <source>
        <strain evidence="7">UoL-UT</strain>
    </source>
</reference>